<dbReference type="InterPro" id="IPR013083">
    <property type="entry name" value="Znf_RING/FYVE/PHD"/>
</dbReference>
<evidence type="ECO:0000256" key="9">
    <source>
        <dbReference type="ARBA" id="ARBA00022786"/>
    </source>
</evidence>
<dbReference type="PROSITE" id="PS50089">
    <property type="entry name" value="ZF_RING_2"/>
    <property type="match status" value="1"/>
</dbReference>
<dbReference type="GO" id="GO:0061630">
    <property type="term" value="F:ubiquitin protein ligase activity"/>
    <property type="evidence" value="ECO:0007669"/>
    <property type="project" value="UniProtKB-EC"/>
</dbReference>
<comment type="pathway">
    <text evidence="3">Protein modification; protein ubiquitination.</text>
</comment>
<comment type="similarity">
    <text evidence="13">Belongs to the RING-type zinc finger family. ATL subfamily.</text>
</comment>
<evidence type="ECO:0000256" key="15">
    <source>
        <dbReference type="SAM" id="Phobius"/>
    </source>
</evidence>
<dbReference type="GO" id="GO:0008270">
    <property type="term" value="F:zinc ion binding"/>
    <property type="evidence" value="ECO:0007669"/>
    <property type="project" value="UniProtKB-KW"/>
</dbReference>
<dbReference type="CDD" id="cd16461">
    <property type="entry name" value="RING-H2_EL5-like"/>
    <property type="match status" value="1"/>
</dbReference>
<keyword evidence="18" id="KW-1185">Reference proteome</keyword>
<dbReference type="SUPFAM" id="SSF57850">
    <property type="entry name" value="RING/U-box"/>
    <property type="match status" value="1"/>
</dbReference>
<evidence type="ECO:0000256" key="13">
    <source>
        <dbReference type="ARBA" id="ARBA00024209"/>
    </source>
</evidence>
<dbReference type="GO" id="GO:0016020">
    <property type="term" value="C:membrane"/>
    <property type="evidence" value="ECO:0007669"/>
    <property type="project" value="UniProtKB-SubCell"/>
</dbReference>
<dbReference type="InterPro" id="IPR044600">
    <property type="entry name" value="ATL1/ATL16-like"/>
</dbReference>
<comment type="catalytic activity">
    <reaction evidence="1">
        <text>S-ubiquitinyl-[E2 ubiquitin-conjugating enzyme]-L-cysteine + [acceptor protein]-L-lysine = [E2 ubiquitin-conjugating enzyme]-L-cysteine + N(6)-ubiquitinyl-[acceptor protein]-L-lysine.</text>
        <dbReference type="EC" id="2.3.2.27"/>
    </reaction>
</comment>
<protein>
    <recommendedName>
        <fullName evidence="4">RING-type E3 ubiquitin transferase</fullName>
        <ecNumber evidence="4">2.3.2.27</ecNumber>
    </recommendedName>
</protein>
<evidence type="ECO:0000256" key="12">
    <source>
        <dbReference type="ARBA" id="ARBA00023136"/>
    </source>
</evidence>
<keyword evidence="11 15" id="KW-1133">Transmembrane helix</keyword>
<evidence type="ECO:0000256" key="11">
    <source>
        <dbReference type="ARBA" id="ARBA00022989"/>
    </source>
</evidence>
<keyword evidence="12 15" id="KW-0472">Membrane</keyword>
<keyword evidence="9" id="KW-0833">Ubl conjugation pathway</keyword>
<keyword evidence="8 14" id="KW-0863">Zinc-finger</keyword>
<dbReference type="EC" id="2.3.2.27" evidence="4"/>
<dbReference type="EMBL" id="JBFOLK010000006">
    <property type="protein sequence ID" value="KAL2506904.1"/>
    <property type="molecule type" value="Genomic_DNA"/>
</dbReference>
<evidence type="ECO:0000256" key="6">
    <source>
        <dbReference type="ARBA" id="ARBA00022692"/>
    </source>
</evidence>
<evidence type="ECO:0000256" key="2">
    <source>
        <dbReference type="ARBA" id="ARBA00004167"/>
    </source>
</evidence>
<dbReference type="InterPro" id="IPR001841">
    <property type="entry name" value="Znf_RING"/>
</dbReference>
<evidence type="ECO:0000256" key="7">
    <source>
        <dbReference type="ARBA" id="ARBA00022723"/>
    </source>
</evidence>
<gene>
    <name evidence="17" type="ORF">Adt_22525</name>
</gene>
<accession>A0ABD1T2I1</accession>
<evidence type="ECO:0000256" key="14">
    <source>
        <dbReference type="PROSITE-ProRule" id="PRU00175"/>
    </source>
</evidence>
<feature type="domain" description="RING-type" evidence="16">
    <location>
        <begin position="108"/>
        <end position="150"/>
    </location>
</feature>
<dbReference type="PANTHER" id="PTHR46913">
    <property type="entry name" value="RING-H2 FINGER PROTEIN ATL16"/>
    <property type="match status" value="1"/>
</dbReference>
<dbReference type="AlphaFoldDB" id="A0ABD1T2I1"/>
<evidence type="ECO:0000256" key="4">
    <source>
        <dbReference type="ARBA" id="ARBA00012483"/>
    </source>
</evidence>
<dbReference type="Proteomes" id="UP001604336">
    <property type="component" value="Unassembled WGS sequence"/>
</dbReference>
<keyword evidence="6 15" id="KW-0812">Transmembrane</keyword>
<dbReference type="Gene3D" id="3.30.40.10">
    <property type="entry name" value="Zinc/RING finger domain, C3HC4 (zinc finger)"/>
    <property type="match status" value="1"/>
</dbReference>
<evidence type="ECO:0000256" key="8">
    <source>
        <dbReference type="ARBA" id="ARBA00022771"/>
    </source>
</evidence>
<comment type="subcellular location">
    <subcellularLocation>
        <location evidence="2">Membrane</location>
        <topology evidence="2">Single-pass membrane protein</topology>
    </subcellularLocation>
</comment>
<keyword evidence="5" id="KW-0808">Transferase</keyword>
<evidence type="ECO:0000256" key="5">
    <source>
        <dbReference type="ARBA" id="ARBA00022679"/>
    </source>
</evidence>
<evidence type="ECO:0000256" key="10">
    <source>
        <dbReference type="ARBA" id="ARBA00022833"/>
    </source>
</evidence>
<keyword evidence="7" id="KW-0479">Metal-binding</keyword>
<dbReference type="FunFam" id="3.30.40.10:FF:000475">
    <property type="entry name" value="RING-H2 finger protein ATL3"/>
    <property type="match status" value="1"/>
</dbReference>
<comment type="caution">
    <text evidence="17">The sequence shown here is derived from an EMBL/GenBank/DDBJ whole genome shotgun (WGS) entry which is preliminary data.</text>
</comment>
<organism evidence="17 18">
    <name type="scientific">Abeliophyllum distichum</name>
    <dbReference type="NCBI Taxonomy" id="126358"/>
    <lineage>
        <taxon>Eukaryota</taxon>
        <taxon>Viridiplantae</taxon>
        <taxon>Streptophyta</taxon>
        <taxon>Embryophyta</taxon>
        <taxon>Tracheophyta</taxon>
        <taxon>Spermatophyta</taxon>
        <taxon>Magnoliopsida</taxon>
        <taxon>eudicotyledons</taxon>
        <taxon>Gunneridae</taxon>
        <taxon>Pentapetalae</taxon>
        <taxon>asterids</taxon>
        <taxon>lamiids</taxon>
        <taxon>Lamiales</taxon>
        <taxon>Oleaceae</taxon>
        <taxon>Forsythieae</taxon>
        <taxon>Abeliophyllum</taxon>
    </lineage>
</organism>
<feature type="transmembrane region" description="Helical" evidence="15">
    <location>
        <begin position="22"/>
        <end position="44"/>
    </location>
</feature>
<dbReference type="SMART" id="SM00184">
    <property type="entry name" value="RING"/>
    <property type="match status" value="1"/>
</dbReference>
<evidence type="ECO:0000256" key="1">
    <source>
        <dbReference type="ARBA" id="ARBA00000900"/>
    </source>
</evidence>
<name>A0ABD1T2I1_9LAMI</name>
<evidence type="ECO:0000313" key="18">
    <source>
        <dbReference type="Proteomes" id="UP001604336"/>
    </source>
</evidence>
<evidence type="ECO:0000313" key="17">
    <source>
        <dbReference type="EMBL" id="KAL2506904.1"/>
    </source>
</evidence>
<dbReference type="Pfam" id="PF13639">
    <property type="entry name" value="zf-RING_2"/>
    <property type="match status" value="1"/>
</dbReference>
<evidence type="ECO:0000256" key="3">
    <source>
        <dbReference type="ARBA" id="ARBA00004906"/>
    </source>
</evidence>
<proteinExistence type="inferred from homology"/>
<reference evidence="18" key="1">
    <citation type="submission" date="2024-07" db="EMBL/GenBank/DDBJ databases">
        <title>Two chromosome-level genome assemblies of Korean endemic species Abeliophyllum distichum and Forsythia ovata (Oleaceae).</title>
        <authorList>
            <person name="Jang H."/>
        </authorList>
    </citation>
    <scope>NUCLEOTIDE SEQUENCE [LARGE SCALE GENOMIC DNA]</scope>
</reference>
<keyword evidence="10" id="KW-0862">Zinc</keyword>
<evidence type="ECO:0000259" key="16">
    <source>
        <dbReference type="PROSITE" id="PS50089"/>
    </source>
</evidence>
<sequence length="301" mass="33549">MDTESRLENGVVKGEYELSGKILLSAIAVLLTVVLFIVGLHLYARCYALRLRRRQLERRRLRLHHHRSHIVFHTDTASSINQGLEPAVLNSLPVFVYSSKTHPDMLECAVCLSEFEEKESARLLPKCNHSFHIECIDMWFHSHSTCPLCRSTVESVGQPETSPAEIVLNVEEPAGNGCEREPGSSSISELSVSCEDNENVNATSLGVRRKGLDMVGVTIEVPRITELELSSSSSHSLRSPVTRLLSFKRILSIKKKSPGGAGSRMPCEFEPSYDLSETTELVLEHGNTELTQDQSRVQTPR</sequence>
<dbReference type="PANTHER" id="PTHR46913:SF1">
    <property type="entry name" value="RING-H2 FINGER PROTEIN ATL16"/>
    <property type="match status" value="1"/>
</dbReference>